<dbReference type="SUPFAM" id="SSF52833">
    <property type="entry name" value="Thioredoxin-like"/>
    <property type="match status" value="1"/>
</dbReference>
<dbReference type="PROSITE" id="PS51352">
    <property type="entry name" value="THIOREDOXIN_2"/>
    <property type="match status" value="1"/>
</dbReference>
<feature type="signal peptide" evidence="5">
    <location>
        <begin position="1"/>
        <end position="22"/>
    </location>
</feature>
<accession>A0A1F6TB86</accession>
<proteinExistence type="inferred from homology"/>
<dbReference type="InterPro" id="IPR003782">
    <property type="entry name" value="SCO1/SenC"/>
</dbReference>
<dbReference type="InterPro" id="IPR013766">
    <property type="entry name" value="Thioredoxin_domain"/>
</dbReference>
<evidence type="ECO:0000259" key="6">
    <source>
        <dbReference type="PROSITE" id="PS51352"/>
    </source>
</evidence>
<dbReference type="PANTHER" id="PTHR12151:SF25">
    <property type="entry name" value="LINALOOL DEHYDRATASE_ISOMERASE DOMAIN-CONTAINING PROTEIN"/>
    <property type="match status" value="1"/>
</dbReference>
<keyword evidence="3" id="KW-0479">Metal-binding</keyword>
<dbReference type="Gene3D" id="3.40.30.10">
    <property type="entry name" value="Glutaredoxin"/>
    <property type="match status" value="1"/>
</dbReference>
<feature type="chain" id="PRO_5009526637" description="Thioredoxin domain-containing protein" evidence="5">
    <location>
        <begin position="23"/>
        <end position="194"/>
    </location>
</feature>
<reference evidence="7 8" key="1">
    <citation type="journal article" date="2016" name="Nat. Commun.">
        <title>Thousands of microbial genomes shed light on interconnected biogeochemical processes in an aquifer system.</title>
        <authorList>
            <person name="Anantharaman K."/>
            <person name="Brown C.T."/>
            <person name="Hug L.A."/>
            <person name="Sharon I."/>
            <person name="Castelle C.J."/>
            <person name="Probst A.J."/>
            <person name="Thomas B.C."/>
            <person name="Singh A."/>
            <person name="Wilkins M.J."/>
            <person name="Karaoz U."/>
            <person name="Brodie E.L."/>
            <person name="Williams K.H."/>
            <person name="Hubbard S.S."/>
            <person name="Banfield J.F."/>
        </authorList>
    </citation>
    <scope>NUCLEOTIDE SEQUENCE [LARGE SCALE GENOMIC DNA]</scope>
</reference>
<evidence type="ECO:0000313" key="7">
    <source>
        <dbReference type="EMBL" id="OGI42390.1"/>
    </source>
</evidence>
<feature type="binding site" evidence="3">
    <location>
        <position position="156"/>
    </location>
    <ligand>
        <name>Cu cation</name>
        <dbReference type="ChEBI" id="CHEBI:23378"/>
    </ligand>
</feature>
<feature type="binding site" evidence="3">
    <location>
        <position position="71"/>
    </location>
    <ligand>
        <name>Cu cation</name>
        <dbReference type="ChEBI" id="CHEBI:23378"/>
    </ligand>
</feature>
<evidence type="ECO:0000313" key="8">
    <source>
        <dbReference type="Proteomes" id="UP000177925"/>
    </source>
</evidence>
<protein>
    <recommendedName>
        <fullName evidence="6">Thioredoxin domain-containing protein</fullName>
    </recommendedName>
</protein>
<dbReference type="AlphaFoldDB" id="A0A1F6TB86"/>
<feature type="binding site" evidence="3">
    <location>
        <position position="75"/>
    </location>
    <ligand>
        <name>Cu cation</name>
        <dbReference type="ChEBI" id="CHEBI:23378"/>
    </ligand>
</feature>
<dbReference type="STRING" id="1817758.A2150_04700"/>
<dbReference type="PANTHER" id="PTHR12151">
    <property type="entry name" value="ELECTRON TRANSPORT PROTIN SCO1/SENC FAMILY MEMBER"/>
    <property type="match status" value="1"/>
</dbReference>
<evidence type="ECO:0000256" key="2">
    <source>
        <dbReference type="ARBA" id="ARBA00023008"/>
    </source>
</evidence>
<name>A0A1F6TB86_9PROT</name>
<dbReference type="Proteomes" id="UP000177925">
    <property type="component" value="Unassembled WGS sequence"/>
</dbReference>
<comment type="similarity">
    <text evidence="1">Belongs to the SCO1/2 family.</text>
</comment>
<evidence type="ECO:0000256" key="3">
    <source>
        <dbReference type="PIRSR" id="PIRSR603782-1"/>
    </source>
</evidence>
<keyword evidence="5" id="KW-0732">Signal</keyword>
<evidence type="ECO:0000256" key="5">
    <source>
        <dbReference type="SAM" id="SignalP"/>
    </source>
</evidence>
<dbReference type="Pfam" id="PF02630">
    <property type="entry name" value="SCO1-SenC"/>
    <property type="match status" value="1"/>
</dbReference>
<keyword evidence="4" id="KW-1015">Disulfide bond</keyword>
<dbReference type="CDD" id="cd02968">
    <property type="entry name" value="SCO"/>
    <property type="match status" value="1"/>
</dbReference>
<evidence type="ECO:0000256" key="1">
    <source>
        <dbReference type="ARBA" id="ARBA00010996"/>
    </source>
</evidence>
<comment type="caution">
    <text evidence="7">The sequence shown here is derived from an EMBL/GenBank/DDBJ whole genome shotgun (WGS) entry which is preliminary data.</text>
</comment>
<sequence>MRLPFVHSVLLAAILAAAVACTDSRPAFKATDISGVDWGGEFELTAHTGQRVKLSDYRGRLTVLFFGYTHCPDICAPTLALLARALDGLGADAGRVQVLFVSVDPGHDTPAQLAGFIPTFHPSFVGLTGGEAEVRAVAADYKIGYQASPGAGGIDHSGGVYVKDARGRLRLLVRQGAPVDDIVHDLRLLLKETP</sequence>
<feature type="disulfide bond" description="Redox-active" evidence="4">
    <location>
        <begin position="71"/>
        <end position="75"/>
    </location>
</feature>
<evidence type="ECO:0000256" key="4">
    <source>
        <dbReference type="PIRSR" id="PIRSR603782-2"/>
    </source>
</evidence>
<feature type="domain" description="Thioredoxin" evidence="6">
    <location>
        <begin position="19"/>
        <end position="191"/>
    </location>
</feature>
<gene>
    <name evidence="7" type="ORF">A2150_04700</name>
</gene>
<keyword evidence="2 3" id="KW-0186">Copper</keyword>
<dbReference type="PROSITE" id="PS51257">
    <property type="entry name" value="PROKAR_LIPOPROTEIN"/>
    <property type="match status" value="1"/>
</dbReference>
<dbReference type="InterPro" id="IPR036249">
    <property type="entry name" value="Thioredoxin-like_sf"/>
</dbReference>
<dbReference type="EMBL" id="MFSS01000091">
    <property type="protein sequence ID" value="OGI42390.1"/>
    <property type="molecule type" value="Genomic_DNA"/>
</dbReference>
<organism evidence="7 8">
    <name type="scientific">Candidatus Muproteobacteria bacterium RBG_16_64_11</name>
    <dbReference type="NCBI Taxonomy" id="1817758"/>
    <lineage>
        <taxon>Bacteria</taxon>
        <taxon>Pseudomonadati</taxon>
        <taxon>Pseudomonadota</taxon>
        <taxon>Candidatus Muproteobacteria</taxon>
    </lineage>
</organism>
<dbReference type="GO" id="GO:0046872">
    <property type="term" value="F:metal ion binding"/>
    <property type="evidence" value="ECO:0007669"/>
    <property type="project" value="UniProtKB-KW"/>
</dbReference>